<reference evidence="1" key="1">
    <citation type="journal article" date="2021" name="Proc. Natl. Acad. Sci. U.S.A.">
        <title>A Catalog of Tens of Thousands of Viruses from Human Metagenomes Reveals Hidden Associations with Chronic Diseases.</title>
        <authorList>
            <person name="Tisza M.J."/>
            <person name="Buck C.B."/>
        </authorList>
    </citation>
    <scope>NUCLEOTIDE SEQUENCE</scope>
    <source>
        <strain evidence="1">Ct5op20</strain>
    </source>
</reference>
<dbReference type="EMBL" id="BK015225">
    <property type="protein sequence ID" value="DAD96884.1"/>
    <property type="molecule type" value="Genomic_DNA"/>
</dbReference>
<proteinExistence type="predicted"/>
<evidence type="ECO:0000313" key="1">
    <source>
        <dbReference type="EMBL" id="DAD96884.1"/>
    </source>
</evidence>
<accession>A0A8S5NR66</accession>
<organism evidence="1">
    <name type="scientific">Siphoviridae sp. ct5op20</name>
    <dbReference type="NCBI Taxonomy" id="2826295"/>
    <lineage>
        <taxon>Viruses</taxon>
        <taxon>Duplodnaviria</taxon>
        <taxon>Heunggongvirae</taxon>
        <taxon>Uroviricota</taxon>
        <taxon>Caudoviricetes</taxon>
    </lineage>
</organism>
<name>A0A8S5NR66_9CAUD</name>
<protein>
    <submittedName>
        <fullName evidence="1">Uncharacterized protein</fullName>
    </submittedName>
</protein>
<sequence length="171" mass="19025">MELSEEILLETKSSFIKVIDTEVNYTYTRRSLDSNNPVIPAGTSFLNAVAILYKFSIVSMSCTSYRSSDFGVLSLGFSSASDYSSSPYIVAYNNSSPAQISSITMTEKLNLNFAQKLEGGSYMVEIPKRGSCSCSSSWITTTDLFFFNRQYYVNNSSATGHLSCWIQYINL</sequence>